<dbReference type="SUPFAM" id="SSF53474">
    <property type="entry name" value="alpha/beta-Hydrolases"/>
    <property type="match status" value="1"/>
</dbReference>
<dbReference type="EMBL" id="BMYF01000004">
    <property type="protein sequence ID" value="GHB30814.1"/>
    <property type="molecule type" value="Genomic_DNA"/>
</dbReference>
<dbReference type="PRINTS" id="PR00111">
    <property type="entry name" value="ABHYDROLASE"/>
</dbReference>
<dbReference type="Pfam" id="PF00561">
    <property type="entry name" value="Abhydrolase_1"/>
    <property type="match status" value="1"/>
</dbReference>
<evidence type="ECO:0000313" key="2">
    <source>
        <dbReference type="EMBL" id="GHB30814.1"/>
    </source>
</evidence>
<organism evidence="2 3">
    <name type="scientific">Mongoliitalea lutea</name>
    <dbReference type="NCBI Taxonomy" id="849756"/>
    <lineage>
        <taxon>Bacteria</taxon>
        <taxon>Pseudomonadati</taxon>
        <taxon>Bacteroidota</taxon>
        <taxon>Cytophagia</taxon>
        <taxon>Cytophagales</taxon>
        <taxon>Cyclobacteriaceae</taxon>
        <taxon>Mongoliitalea</taxon>
    </lineage>
</organism>
<dbReference type="Proteomes" id="UP000642809">
    <property type="component" value="Unassembled WGS sequence"/>
</dbReference>
<dbReference type="RefSeq" id="WP_189579329.1">
    <property type="nucleotide sequence ID" value="NZ_BMYF01000004.1"/>
</dbReference>
<evidence type="ECO:0000313" key="3">
    <source>
        <dbReference type="Proteomes" id="UP000642809"/>
    </source>
</evidence>
<dbReference type="Gene3D" id="3.40.50.1820">
    <property type="entry name" value="alpha/beta hydrolase"/>
    <property type="match status" value="1"/>
</dbReference>
<protein>
    <submittedName>
        <fullName evidence="2">Alpha/beta hydrolase</fullName>
    </submittedName>
</protein>
<name>A0A8J3CVD3_9BACT</name>
<reference evidence="2" key="2">
    <citation type="submission" date="2020-09" db="EMBL/GenBank/DDBJ databases">
        <authorList>
            <person name="Sun Q."/>
            <person name="Kim S."/>
        </authorList>
    </citation>
    <scope>NUCLEOTIDE SEQUENCE</scope>
    <source>
        <strain evidence="2">KCTC 23224</strain>
    </source>
</reference>
<dbReference type="AlphaFoldDB" id="A0A8J3CVD3"/>
<gene>
    <name evidence="2" type="ORF">GCM10008106_09640</name>
</gene>
<evidence type="ECO:0000259" key="1">
    <source>
        <dbReference type="Pfam" id="PF00561"/>
    </source>
</evidence>
<accession>A0A8J3CVD3</accession>
<dbReference type="InterPro" id="IPR029058">
    <property type="entry name" value="AB_hydrolase_fold"/>
</dbReference>
<comment type="caution">
    <text evidence="2">The sequence shown here is derived from an EMBL/GenBank/DDBJ whole genome shotgun (WGS) entry which is preliminary data.</text>
</comment>
<dbReference type="GO" id="GO:0016020">
    <property type="term" value="C:membrane"/>
    <property type="evidence" value="ECO:0007669"/>
    <property type="project" value="TreeGrafter"/>
</dbReference>
<proteinExistence type="predicted"/>
<sequence length="252" mass="28626">MINYTKSGNGPALLLIHGFCESLEMWTHWIPTLAQTQTVFAIDLPGFGKSPLIEPSVSLESTAVILQDWLEQEGITDPIIIGHSLGGYVTLALAELMGITIKGIGLFHSTAFADTEEKKHTRNKTYQFIEKFGVEKFIDSFVPPLFSEENRKKNAQEIELLIQEGRKSSKEGVLAYILAMRDRKDRMDVWRNFPNPKLMIAGYNDMAVSIEHSRMHEAHAQFYHELPHAGHMGMFEESETTLQFLQNFLKQV</sequence>
<dbReference type="PANTHER" id="PTHR43798:SF28">
    <property type="entry name" value="AB HYDROLASE-1 DOMAIN-CONTAINING PROTEIN"/>
    <property type="match status" value="1"/>
</dbReference>
<keyword evidence="2" id="KW-0378">Hydrolase</keyword>
<dbReference type="GO" id="GO:0016787">
    <property type="term" value="F:hydrolase activity"/>
    <property type="evidence" value="ECO:0007669"/>
    <property type="project" value="UniProtKB-KW"/>
</dbReference>
<dbReference type="InterPro" id="IPR000073">
    <property type="entry name" value="AB_hydrolase_1"/>
</dbReference>
<dbReference type="PANTHER" id="PTHR43798">
    <property type="entry name" value="MONOACYLGLYCEROL LIPASE"/>
    <property type="match status" value="1"/>
</dbReference>
<feature type="domain" description="AB hydrolase-1" evidence="1">
    <location>
        <begin position="11"/>
        <end position="237"/>
    </location>
</feature>
<dbReference type="InterPro" id="IPR050266">
    <property type="entry name" value="AB_hydrolase_sf"/>
</dbReference>
<keyword evidence="3" id="KW-1185">Reference proteome</keyword>
<reference evidence="2" key="1">
    <citation type="journal article" date="2014" name="Int. J. Syst. Evol. Microbiol.">
        <title>Complete genome sequence of Corynebacterium casei LMG S-19264T (=DSM 44701T), isolated from a smear-ripened cheese.</title>
        <authorList>
            <consortium name="US DOE Joint Genome Institute (JGI-PGF)"/>
            <person name="Walter F."/>
            <person name="Albersmeier A."/>
            <person name="Kalinowski J."/>
            <person name="Ruckert C."/>
        </authorList>
    </citation>
    <scope>NUCLEOTIDE SEQUENCE</scope>
    <source>
        <strain evidence="2">KCTC 23224</strain>
    </source>
</reference>